<evidence type="ECO:0000259" key="11">
    <source>
        <dbReference type="Pfam" id="PF02767"/>
    </source>
</evidence>
<evidence type="ECO:0000256" key="4">
    <source>
        <dbReference type="ARBA" id="ARBA00022679"/>
    </source>
</evidence>
<feature type="domain" description="DNA polymerase III beta sliding clamp C-terminal" evidence="12">
    <location>
        <begin position="246"/>
        <end position="366"/>
    </location>
</feature>
<comment type="subunit">
    <text evidence="9">Forms a ring-shaped head-to-tail homodimer around DNA.</text>
</comment>
<sequence length="373" mass="40882">MEFICLREDLQKGVQIVERIVSVRTTLPIVGNILFETTKNGLKLSANNLEVGVEIMIPAKIIKDGAVLVPAKTLAGIVAKLPPEEILFKLKDRGIINLSYKKSTFNLHGLPADEFPSIPKVKEDKSFKIEAGTLSEMVAWTVFAASTSEDKLILNGVLFDVGKKILRMVATDGFRLSCKAEKISDVTGETSLIIPTRALNELNRILQLVEAGEIKVVAGHDQISFRSKDFYLVSKIIQGKFPDYNQVIPKKSDTKVKMDSKALLASAERVQVIAASSANIARFEVKGSELHMLASAPDVGNIEEILEVEVKGPEKKAIAFNIRLIIDALKVIGEREITFEVSSPLSPGVLRPADGADYIYIVMPIRTQETVTA</sequence>
<comment type="subcellular location">
    <subcellularLocation>
        <location evidence="1 9">Cytoplasm</location>
    </subcellularLocation>
</comment>
<dbReference type="SMART" id="SM00480">
    <property type="entry name" value="POL3Bc"/>
    <property type="match status" value="1"/>
</dbReference>
<keyword evidence="6 9" id="KW-0235">DNA replication</keyword>
<evidence type="ECO:0000256" key="7">
    <source>
        <dbReference type="ARBA" id="ARBA00022932"/>
    </source>
</evidence>
<evidence type="ECO:0000256" key="6">
    <source>
        <dbReference type="ARBA" id="ARBA00022705"/>
    </source>
</evidence>
<comment type="function">
    <text evidence="9">Confers DNA tethering and processivity to DNA polymerases and other proteins. Acts as a clamp, forming a ring around DNA (a reaction catalyzed by the clamp-loading complex) which diffuses in an ATP-independent manner freely and bidirectionally along dsDNA. Initially characterized for its ability to contact the catalytic subunit of DNA polymerase III (Pol III), a complex, multichain enzyme responsible for most of the replicative synthesis in bacteria; Pol III exhibits 3'-5' exonuclease proofreading activity. The beta chain is required for initiation of replication as well as for processivity of DNA replication.</text>
</comment>
<dbReference type="AlphaFoldDB" id="A0A1F4U6F6"/>
<evidence type="ECO:0000256" key="9">
    <source>
        <dbReference type="PIRNR" id="PIRNR000804"/>
    </source>
</evidence>
<evidence type="ECO:0000259" key="12">
    <source>
        <dbReference type="Pfam" id="PF02768"/>
    </source>
</evidence>
<reference evidence="13 14" key="1">
    <citation type="journal article" date="2016" name="Nat. Commun.">
        <title>Thousands of microbial genomes shed light on interconnected biogeochemical processes in an aquifer system.</title>
        <authorList>
            <person name="Anantharaman K."/>
            <person name="Brown C.T."/>
            <person name="Hug L.A."/>
            <person name="Sharon I."/>
            <person name="Castelle C.J."/>
            <person name="Probst A.J."/>
            <person name="Thomas B.C."/>
            <person name="Singh A."/>
            <person name="Wilkins M.J."/>
            <person name="Karaoz U."/>
            <person name="Brodie E.L."/>
            <person name="Williams K.H."/>
            <person name="Hubbard S.S."/>
            <person name="Banfield J.F."/>
        </authorList>
    </citation>
    <scope>NUCLEOTIDE SEQUENCE [LARGE SCALE GENOMIC DNA]</scope>
</reference>
<organism evidence="13 14">
    <name type="scientific">candidate division WOR-1 bacterium RIFOXYC2_FULL_46_14</name>
    <dbReference type="NCBI Taxonomy" id="1802587"/>
    <lineage>
        <taxon>Bacteria</taxon>
        <taxon>Bacillati</taxon>
        <taxon>Saganbacteria</taxon>
    </lineage>
</organism>
<dbReference type="GO" id="GO:0006271">
    <property type="term" value="P:DNA strand elongation involved in DNA replication"/>
    <property type="evidence" value="ECO:0007669"/>
    <property type="project" value="TreeGrafter"/>
</dbReference>
<feature type="domain" description="DNA polymerase III beta sliding clamp N-terminal" evidence="10">
    <location>
        <begin position="1"/>
        <end position="119"/>
    </location>
</feature>
<dbReference type="Pfam" id="PF02767">
    <property type="entry name" value="DNA_pol3_beta_2"/>
    <property type="match status" value="1"/>
</dbReference>
<name>A0A1F4U6F6_UNCSA</name>
<dbReference type="InterPro" id="IPR022637">
    <property type="entry name" value="DNA_polIII_beta_cen"/>
</dbReference>
<dbReference type="Gene3D" id="3.10.150.10">
    <property type="entry name" value="DNA Polymerase III, subunit A, domain 2"/>
    <property type="match status" value="1"/>
</dbReference>
<dbReference type="Gene3D" id="3.70.10.10">
    <property type="match status" value="1"/>
</dbReference>
<dbReference type="InterPro" id="IPR001001">
    <property type="entry name" value="DNA_polIII_beta"/>
</dbReference>
<feature type="domain" description="DNA polymerase III beta sliding clamp central" evidence="11">
    <location>
        <begin position="129"/>
        <end position="243"/>
    </location>
</feature>
<dbReference type="PANTHER" id="PTHR30478">
    <property type="entry name" value="DNA POLYMERASE III SUBUNIT BETA"/>
    <property type="match status" value="1"/>
</dbReference>
<comment type="caution">
    <text evidence="13">The sequence shown here is derived from an EMBL/GenBank/DDBJ whole genome shotgun (WGS) entry which is preliminary data.</text>
</comment>
<comment type="similarity">
    <text evidence="2 9">Belongs to the beta sliding clamp family.</text>
</comment>
<evidence type="ECO:0000256" key="8">
    <source>
        <dbReference type="ARBA" id="ARBA00023125"/>
    </source>
</evidence>
<dbReference type="InterPro" id="IPR022634">
    <property type="entry name" value="DNA_polIII_beta_N"/>
</dbReference>
<dbReference type="GO" id="GO:0003887">
    <property type="term" value="F:DNA-directed DNA polymerase activity"/>
    <property type="evidence" value="ECO:0007669"/>
    <property type="project" value="UniProtKB-UniRule"/>
</dbReference>
<evidence type="ECO:0000313" key="14">
    <source>
        <dbReference type="Proteomes" id="UP000179242"/>
    </source>
</evidence>
<evidence type="ECO:0000256" key="5">
    <source>
        <dbReference type="ARBA" id="ARBA00022695"/>
    </source>
</evidence>
<dbReference type="Pfam" id="PF00712">
    <property type="entry name" value="DNA_pol3_beta"/>
    <property type="match status" value="1"/>
</dbReference>
<dbReference type="Pfam" id="PF02768">
    <property type="entry name" value="DNA_pol3_beta_3"/>
    <property type="match status" value="1"/>
</dbReference>
<protein>
    <recommendedName>
        <fullName evidence="9">Beta sliding clamp</fullName>
    </recommendedName>
</protein>
<dbReference type="Proteomes" id="UP000179242">
    <property type="component" value="Unassembled WGS sequence"/>
</dbReference>
<keyword evidence="4 9" id="KW-0808">Transferase</keyword>
<dbReference type="GO" id="GO:0009360">
    <property type="term" value="C:DNA polymerase III complex"/>
    <property type="evidence" value="ECO:0007669"/>
    <property type="project" value="InterPro"/>
</dbReference>
<evidence type="ECO:0000256" key="2">
    <source>
        <dbReference type="ARBA" id="ARBA00010752"/>
    </source>
</evidence>
<keyword evidence="8" id="KW-0238">DNA-binding</keyword>
<gene>
    <name evidence="13" type="ORF">A2438_05085</name>
</gene>
<evidence type="ECO:0000256" key="3">
    <source>
        <dbReference type="ARBA" id="ARBA00022490"/>
    </source>
</evidence>
<dbReference type="SUPFAM" id="SSF55979">
    <property type="entry name" value="DNA clamp"/>
    <property type="match status" value="3"/>
</dbReference>
<keyword evidence="3 9" id="KW-0963">Cytoplasm</keyword>
<accession>A0A1F4U6F6</accession>
<dbReference type="InterPro" id="IPR046938">
    <property type="entry name" value="DNA_clamp_sf"/>
</dbReference>
<dbReference type="EMBL" id="MEUJ01000005">
    <property type="protein sequence ID" value="OGC39873.1"/>
    <property type="molecule type" value="Genomic_DNA"/>
</dbReference>
<dbReference type="NCBIfam" id="TIGR00663">
    <property type="entry name" value="dnan"/>
    <property type="match status" value="1"/>
</dbReference>
<dbReference type="GO" id="GO:0003677">
    <property type="term" value="F:DNA binding"/>
    <property type="evidence" value="ECO:0007669"/>
    <property type="project" value="UniProtKB-UniRule"/>
</dbReference>
<dbReference type="PIRSF" id="PIRSF000804">
    <property type="entry name" value="DNA_pol_III_b"/>
    <property type="match status" value="1"/>
</dbReference>
<dbReference type="CDD" id="cd00140">
    <property type="entry name" value="beta_clamp"/>
    <property type="match status" value="1"/>
</dbReference>
<dbReference type="GO" id="GO:0005737">
    <property type="term" value="C:cytoplasm"/>
    <property type="evidence" value="ECO:0007669"/>
    <property type="project" value="UniProtKB-SubCell"/>
</dbReference>
<evidence type="ECO:0000313" key="13">
    <source>
        <dbReference type="EMBL" id="OGC39873.1"/>
    </source>
</evidence>
<evidence type="ECO:0000259" key="10">
    <source>
        <dbReference type="Pfam" id="PF00712"/>
    </source>
</evidence>
<dbReference type="PANTHER" id="PTHR30478:SF0">
    <property type="entry name" value="BETA SLIDING CLAMP"/>
    <property type="match status" value="1"/>
</dbReference>
<evidence type="ECO:0000256" key="1">
    <source>
        <dbReference type="ARBA" id="ARBA00004496"/>
    </source>
</evidence>
<dbReference type="InterPro" id="IPR022635">
    <property type="entry name" value="DNA_polIII_beta_C"/>
</dbReference>
<keyword evidence="7 9" id="KW-0239">DNA-directed DNA polymerase</keyword>
<keyword evidence="5 9" id="KW-0548">Nucleotidyltransferase</keyword>
<proteinExistence type="inferred from homology"/>
<dbReference type="GO" id="GO:0008408">
    <property type="term" value="F:3'-5' exonuclease activity"/>
    <property type="evidence" value="ECO:0007669"/>
    <property type="project" value="InterPro"/>
</dbReference>